<keyword evidence="3" id="KW-1185">Reference proteome</keyword>
<organism evidence="2 3">
    <name type="scientific">Malaciobacter pacificus</name>
    <dbReference type="NCBI Taxonomy" id="1080223"/>
    <lineage>
        <taxon>Bacteria</taxon>
        <taxon>Pseudomonadati</taxon>
        <taxon>Campylobacterota</taxon>
        <taxon>Epsilonproteobacteria</taxon>
        <taxon>Campylobacterales</taxon>
        <taxon>Arcobacteraceae</taxon>
        <taxon>Malaciobacter</taxon>
    </lineage>
</organism>
<accession>A0A5C2H5C0</accession>
<dbReference type="Proteomes" id="UP000322726">
    <property type="component" value="Chromosome"/>
</dbReference>
<dbReference type="InterPro" id="IPR007864">
    <property type="entry name" value="UreE_C_dom"/>
</dbReference>
<dbReference type="Gene3D" id="3.30.70.790">
    <property type="entry name" value="UreE, C-terminal domain"/>
    <property type="match status" value="1"/>
</dbReference>
<dbReference type="GO" id="GO:0005737">
    <property type="term" value="C:cytoplasm"/>
    <property type="evidence" value="ECO:0007669"/>
    <property type="project" value="InterPro"/>
</dbReference>
<dbReference type="SUPFAM" id="SSF69737">
    <property type="entry name" value="Urease metallochaperone UreE, C-terminal domain"/>
    <property type="match status" value="1"/>
</dbReference>
<dbReference type="GO" id="GO:0016151">
    <property type="term" value="F:nickel cation binding"/>
    <property type="evidence" value="ECO:0007669"/>
    <property type="project" value="InterPro"/>
</dbReference>
<dbReference type="OrthoDB" id="9810882at2"/>
<gene>
    <name evidence="2" type="primary">ureE</name>
    <name evidence="2" type="ORF">APAC_0875</name>
</gene>
<dbReference type="SUPFAM" id="SSF69287">
    <property type="entry name" value="Urease metallochaperone UreE, N-terminal domain"/>
    <property type="match status" value="1"/>
</dbReference>
<evidence type="ECO:0000313" key="3">
    <source>
        <dbReference type="Proteomes" id="UP000322726"/>
    </source>
</evidence>
<dbReference type="EMBL" id="CP035928">
    <property type="protein sequence ID" value="QEP34013.1"/>
    <property type="molecule type" value="Genomic_DNA"/>
</dbReference>
<dbReference type="Pfam" id="PF05194">
    <property type="entry name" value="UreE_C"/>
    <property type="match status" value="1"/>
</dbReference>
<evidence type="ECO:0000313" key="2">
    <source>
        <dbReference type="EMBL" id="QEP34013.1"/>
    </source>
</evidence>
<dbReference type="InterPro" id="IPR036118">
    <property type="entry name" value="UreE_N_sf"/>
</dbReference>
<proteinExistence type="predicted"/>
<reference evidence="2 3" key="3">
    <citation type="submission" date="2019-09" db="EMBL/GenBank/DDBJ databases">
        <title>Taxonomic note: a critical rebuttal of the proposed division of the genus Arcobacter into six genera, emended descriptions of Arcobacter anaerophilus and the genus Arcobacter, and an assessment of genus-level boundaries for Epsilonproteobacteria using in silico genomic comparator tools.</title>
        <authorList>
            <person name="On S.L.W."/>
            <person name="Miller W.G."/>
            <person name="Biggs P."/>
            <person name="Cornelius A."/>
            <person name="Vandamme P."/>
        </authorList>
    </citation>
    <scope>NUCLEOTIDE SEQUENCE [LARGE SCALE GENOMIC DNA]</scope>
    <source>
        <strain evidence="2 3">LMG 26638</strain>
    </source>
</reference>
<protein>
    <submittedName>
        <fullName evidence="2">Urease accessory protein UreE</fullName>
    </submittedName>
</protein>
<dbReference type="Gene3D" id="2.60.260.20">
    <property type="entry name" value="Urease metallochaperone UreE, N-terminal domain"/>
    <property type="match status" value="1"/>
</dbReference>
<dbReference type="AlphaFoldDB" id="A0A5C2H5C0"/>
<evidence type="ECO:0000259" key="1">
    <source>
        <dbReference type="Pfam" id="PF05194"/>
    </source>
</evidence>
<dbReference type="GO" id="GO:0006457">
    <property type="term" value="P:protein folding"/>
    <property type="evidence" value="ECO:0007669"/>
    <property type="project" value="InterPro"/>
</dbReference>
<dbReference type="InterPro" id="IPR012406">
    <property type="entry name" value="UreE"/>
</dbReference>
<dbReference type="PIRSF" id="PIRSF036402">
    <property type="entry name" value="Ureas_acces_UreE"/>
    <property type="match status" value="1"/>
</dbReference>
<dbReference type="GO" id="GO:0019627">
    <property type="term" value="P:urea metabolic process"/>
    <property type="evidence" value="ECO:0007669"/>
    <property type="project" value="InterPro"/>
</dbReference>
<dbReference type="RefSeq" id="WP_130232965.1">
    <property type="nucleotide sequence ID" value="NZ_BMEF01000005.1"/>
</dbReference>
<feature type="domain" description="Urease accessory protein UreE C-terminal" evidence="1">
    <location>
        <begin position="77"/>
        <end position="146"/>
    </location>
</feature>
<dbReference type="GO" id="GO:0065003">
    <property type="term" value="P:protein-containing complex assembly"/>
    <property type="evidence" value="ECO:0007669"/>
    <property type="project" value="InterPro"/>
</dbReference>
<reference evidence="3" key="2">
    <citation type="submission" date="2019-09" db="EMBL/GenBank/DDBJ databases">
        <title>Complete genome sequencing of four Arcobacter species reveals a diverse suite of mobile elements.</title>
        <authorList>
            <person name="On S.L.W."/>
            <person name="Miller W.G."/>
            <person name="Biggs P."/>
            <person name="Cornelius A."/>
            <person name="Vandamme P."/>
        </authorList>
    </citation>
    <scope>NUCLEOTIDE SEQUENCE [LARGE SCALE GENOMIC DNA]</scope>
    <source>
        <strain evidence="3">LMG 26638</strain>
    </source>
</reference>
<name>A0A5C2H5C0_9BACT</name>
<reference evidence="2 3" key="1">
    <citation type="submission" date="2019-09" db="EMBL/GenBank/DDBJ databases">
        <title>Complete genome sequencing of four Arcobacter species reveals a diverse suite of mobile elements.</title>
        <authorList>
            <person name="Miller W.G."/>
            <person name="Yee E."/>
            <person name="Bono J.L."/>
        </authorList>
    </citation>
    <scope>NUCLEOTIDE SEQUENCE [LARGE SCALE GENOMIC DNA]</scope>
    <source>
        <strain evidence="2 3">LMG 26638</strain>
    </source>
</reference>
<sequence length="149" mass="17302">MSINDIKKVIEIRKNIDFYTDEVELSWFDMQKPNLTAVSKEDINFIVKAKFTHLHENDFLMCEDGHVIKVSRCEDEIFTLEFDDALTFAKTAYEIGNRHQPVMIEDFKITVLDDISLGDIIKDCYSNNAIKVEKTKGYFKPNGKAHHSH</sequence>
<dbReference type="KEGG" id="apai:APAC_0875"/>